<dbReference type="PANTHER" id="PTHR13061:SF50">
    <property type="entry name" value="GAMMA CARBONIC ANHYDRASE 1, MITOCHONDRIAL"/>
    <property type="match status" value="1"/>
</dbReference>
<proteinExistence type="predicted"/>
<name>A0A8S9MT78_BRACR</name>
<sequence>MGTLGRAFYSVGFWIRETGQALDRLGCRLQGKNCFREQLSRHRTLMNVFDKAPIVDKEAFVAPSASVIGNVQIGRGSSIWYGCVLRGDVNTVSVGSGTNIQDNSLVHVAKSNLSGKSHLRHAGLVCWTRHFFALAPAMPLGLPATLLGPGGLPGFLLTMGGALGRSDAISMGSRPNLCLTEGGGPNLCLTRTRSLGYAFSSVGGFSC</sequence>
<dbReference type="Proteomes" id="UP000712281">
    <property type="component" value="Unassembled WGS sequence"/>
</dbReference>
<evidence type="ECO:0000313" key="2">
    <source>
        <dbReference type="Proteomes" id="UP000712281"/>
    </source>
</evidence>
<protein>
    <submittedName>
        <fullName evidence="1">Uncharacterized protein</fullName>
    </submittedName>
</protein>
<dbReference type="Gene3D" id="2.160.10.10">
    <property type="entry name" value="Hexapeptide repeat proteins"/>
    <property type="match status" value="1"/>
</dbReference>
<gene>
    <name evidence="1" type="ORF">F2Q68_00040904</name>
</gene>
<comment type="caution">
    <text evidence="1">The sequence shown here is derived from an EMBL/GenBank/DDBJ whole genome shotgun (WGS) entry which is preliminary data.</text>
</comment>
<organism evidence="1 2">
    <name type="scientific">Brassica cretica</name>
    <name type="common">Mustard</name>
    <dbReference type="NCBI Taxonomy" id="69181"/>
    <lineage>
        <taxon>Eukaryota</taxon>
        <taxon>Viridiplantae</taxon>
        <taxon>Streptophyta</taxon>
        <taxon>Embryophyta</taxon>
        <taxon>Tracheophyta</taxon>
        <taxon>Spermatophyta</taxon>
        <taxon>Magnoliopsida</taxon>
        <taxon>eudicotyledons</taxon>
        <taxon>Gunneridae</taxon>
        <taxon>Pentapetalae</taxon>
        <taxon>rosids</taxon>
        <taxon>malvids</taxon>
        <taxon>Brassicales</taxon>
        <taxon>Brassicaceae</taxon>
        <taxon>Brassiceae</taxon>
        <taxon>Brassica</taxon>
    </lineage>
</organism>
<evidence type="ECO:0000313" key="1">
    <source>
        <dbReference type="EMBL" id="KAF2620253.1"/>
    </source>
</evidence>
<reference evidence="1" key="1">
    <citation type="submission" date="2019-12" db="EMBL/GenBank/DDBJ databases">
        <title>Genome sequencing and annotation of Brassica cretica.</title>
        <authorList>
            <person name="Studholme D.J."/>
            <person name="Sarris P.F."/>
        </authorList>
    </citation>
    <scope>NUCLEOTIDE SEQUENCE</scope>
    <source>
        <strain evidence="1">PFS-001/15</strain>
        <tissue evidence="1">Leaf</tissue>
    </source>
</reference>
<dbReference type="InterPro" id="IPR011004">
    <property type="entry name" value="Trimer_LpxA-like_sf"/>
</dbReference>
<dbReference type="AlphaFoldDB" id="A0A8S9MT78"/>
<dbReference type="SUPFAM" id="SSF51161">
    <property type="entry name" value="Trimeric LpxA-like enzymes"/>
    <property type="match status" value="1"/>
</dbReference>
<dbReference type="EMBL" id="QGKW02000007">
    <property type="protein sequence ID" value="KAF2620253.1"/>
    <property type="molecule type" value="Genomic_DNA"/>
</dbReference>
<dbReference type="InterPro" id="IPR050484">
    <property type="entry name" value="Transf_Hexapept/Carb_Anhydrase"/>
</dbReference>
<accession>A0A8S9MT78</accession>
<dbReference type="PANTHER" id="PTHR13061">
    <property type="entry name" value="DYNACTIN SUBUNIT P25"/>
    <property type="match status" value="1"/>
</dbReference>